<dbReference type="Gene3D" id="3.90.220.20">
    <property type="entry name" value="DNA methylase specificity domains"/>
    <property type="match status" value="2"/>
</dbReference>
<dbReference type="InterPro" id="IPR000055">
    <property type="entry name" value="Restrct_endonuc_typeI_TRD"/>
</dbReference>
<keyword evidence="2" id="KW-0680">Restriction system</keyword>
<dbReference type="SUPFAM" id="SSF116734">
    <property type="entry name" value="DNA methylase specificity domain"/>
    <property type="match status" value="2"/>
</dbReference>
<reference evidence="5 6" key="1">
    <citation type="submission" date="2019-12" db="EMBL/GenBank/DDBJ databases">
        <title>Genomic-based taxomic classification of the family Erythrobacteraceae.</title>
        <authorList>
            <person name="Xu L."/>
        </authorList>
    </citation>
    <scope>NUCLEOTIDE SEQUENCE [LARGE SCALE GENOMIC DNA]</scope>
    <source>
        <strain evidence="5 6">MCCC 1K02066</strain>
    </source>
</reference>
<accession>A0A6I4UVJ0</accession>
<keyword evidence="3" id="KW-0238">DNA-binding</keyword>
<comment type="caution">
    <text evidence="5">The sequence shown here is derived from an EMBL/GenBank/DDBJ whole genome shotgun (WGS) entry which is preliminary data.</text>
</comment>
<dbReference type="RefSeq" id="WP_160746708.1">
    <property type="nucleotide sequence ID" value="NZ_WTYK01000004.1"/>
</dbReference>
<dbReference type="InterPro" id="IPR044946">
    <property type="entry name" value="Restrct_endonuc_typeI_TRD_sf"/>
</dbReference>
<evidence type="ECO:0000313" key="6">
    <source>
        <dbReference type="Proteomes" id="UP000469159"/>
    </source>
</evidence>
<sequence length="384" mass="43015">MSWSTVSLGELVEFKGGGTPDKKVERYWNGGIPWASVKDFKSAELDSTVDTISELGLKNSASNLIPRGTIIVPTRMAVGKAAIAGMDLAINQDLKALFPKGDIDTRYLLHALLASSEKLVRFATGATVKGITLDVLRQLEIPLPSMPEQRRIAAILDEADALRLLRRRSLSGLSGLGQARFEQMFGAVQGTVPLEDAVEGTLIGLVRSAEQFGEHFSHPYVRMDAITRNGQFAPALVQRTNVNAAELDRYTLKDGDLLFNTRNSRDLVGKTAIFRGMQDAVFNNNIMRIRFGTHWDSAFVEAYFRSRAGRRELEKRKSGTTSVWAVYWSKLKSFPLPQVPYDKQIGFRRFIEATWKQEEELKSELLRYEGLFASLQHRAFRGEL</sequence>
<keyword evidence="5" id="KW-0255">Endonuclease</keyword>
<dbReference type="GO" id="GO:0004519">
    <property type="term" value="F:endonuclease activity"/>
    <property type="evidence" value="ECO:0007669"/>
    <property type="project" value="UniProtKB-KW"/>
</dbReference>
<dbReference type="Proteomes" id="UP000469159">
    <property type="component" value="Unassembled WGS sequence"/>
</dbReference>
<dbReference type="Pfam" id="PF01420">
    <property type="entry name" value="Methylase_S"/>
    <property type="match status" value="1"/>
</dbReference>
<dbReference type="AlphaFoldDB" id="A0A6I4UVJ0"/>
<feature type="domain" description="Type I restriction modification DNA specificity" evidence="4">
    <location>
        <begin position="3"/>
        <end position="161"/>
    </location>
</feature>
<evidence type="ECO:0000256" key="1">
    <source>
        <dbReference type="ARBA" id="ARBA00010923"/>
    </source>
</evidence>
<evidence type="ECO:0000256" key="3">
    <source>
        <dbReference type="ARBA" id="ARBA00023125"/>
    </source>
</evidence>
<keyword evidence="5" id="KW-0540">Nuclease</keyword>
<proteinExistence type="inferred from homology"/>
<gene>
    <name evidence="5" type="ORF">GRI75_09495</name>
</gene>
<dbReference type="EMBL" id="WTYK01000004">
    <property type="protein sequence ID" value="MXP41874.1"/>
    <property type="molecule type" value="Genomic_DNA"/>
</dbReference>
<comment type="similarity">
    <text evidence="1">Belongs to the type-I restriction system S methylase family.</text>
</comment>
<keyword evidence="6" id="KW-1185">Reference proteome</keyword>
<dbReference type="OrthoDB" id="164285at2"/>
<evidence type="ECO:0000313" key="5">
    <source>
        <dbReference type="EMBL" id="MXP41874.1"/>
    </source>
</evidence>
<dbReference type="InterPro" id="IPR052021">
    <property type="entry name" value="Type-I_RS_S_subunit"/>
</dbReference>
<evidence type="ECO:0000256" key="2">
    <source>
        <dbReference type="ARBA" id="ARBA00022747"/>
    </source>
</evidence>
<organism evidence="5 6">
    <name type="scientific">Croceibacterium soli</name>
    <dbReference type="NCBI Taxonomy" id="1739690"/>
    <lineage>
        <taxon>Bacteria</taxon>
        <taxon>Pseudomonadati</taxon>
        <taxon>Pseudomonadota</taxon>
        <taxon>Alphaproteobacteria</taxon>
        <taxon>Sphingomonadales</taxon>
        <taxon>Erythrobacteraceae</taxon>
        <taxon>Croceibacterium</taxon>
    </lineage>
</organism>
<dbReference type="PANTHER" id="PTHR30408">
    <property type="entry name" value="TYPE-1 RESTRICTION ENZYME ECOKI SPECIFICITY PROTEIN"/>
    <property type="match status" value="1"/>
</dbReference>
<dbReference type="GO" id="GO:0009307">
    <property type="term" value="P:DNA restriction-modification system"/>
    <property type="evidence" value="ECO:0007669"/>
    <property type="project" value="UniProtKB-KW"/>
</dbReference>
<evidence type="ECO:0000259" key="4">
    <source>
        <dbReference type="Pfam" id="PF01420"/>
    </source>
</evidence>
<name>A0A6I4UVJ0_9SPHN</name>
<dbReference type="CDD" id="cd17285">
    <property type="entry name" value="RMtype1_S_Csp16704I_TRD2-CR2_like"/>
    <property type="match status" value="1"/>
</dbReference>
<dbReference type="PANTHER" id="PTHR30408:SF12">
    <property type="entry name" value="TYPE I RESTRICTION ENZYME MJAVIII SPECIFICITY SUBUNIT"/>
    <property type="match status" value="1"/>
</dbReference>
<protein>
    <submittedName>
        <fullName evidence="5">Restriction endonuclease subunit S</fullName>
    </submittedName>
</protein>
<dbReference type="GO" id="GO:0003677">
    <property type="term" value="F:DNA binding"/>
    <property type="evidence" value="ECO:0007669"/>
    <property type="project" value="UniProtKB-KW"/>
</dbReference>
<keyword evidence="5" id="KW-0378">Hydrolase</keyword>
<dbReference type="CDD" id="cd17525">
    <property type="entry name" value="RMtype1_S_Eco15ORF14057P-TRD1-CR1_like"/>
    <property type="match status" value="1"/>
</dbReference>